<feature type="compositionally biased region" description="Polar residues" evidence="1">
    <location>
        <begin position="61"/>
        <end position="79"/>
    </location>
</feature>
<evidence type="ECO:0000313" key="3">
    <source>
        <dbReference type="Proteomes" id="UP000299102"/>
    </source>
</evidence>
<protein>
    <submittedName>
        <fullName evidence="2">Uncharacterized protein</fullName>
    </submittedName>
</protein>
<sequence>MRSVDDSLALTGVQLKRSRRREARHPPPICIQWVTQCTRRLETHGFFACRSSLRGEERSGTRSASNATSGGYRRAQSNPARDASDGRGITEKSQISSRHAIVIRMAKLQIHREMCPPKQTISS</sequence>
<comment type="caution">
    <text evidence="2">The sequence shown here is derived from an EMBL/GenBank/DDBJ whole genome shotgun (WGS) entry which is preliminary data.</text>
</comment>
<accession>A0A4C1ST54</accession>
<dbReference type="AlphaFoldDB" id="A0A4C1ST54"/>
<feature type="region of interest" description="Disordered" evidence="1">
    <location>
        <begin position="53"/>
        <end position="96"/>
    </location>
</feature>
<evidence type="ECO:0000313" key="2">
    <source>
        <dbReference type="EMBL" id="GBP04231.1"/>
    </source>
</evidence>
<reference evidence="2 3" key="1">
    <citation type="journal article" date="2019" name="Commun. Biol.">
        <title>The bagworm genome reveals a unique fibroin gene that provides high tensile strength.</title>
        <authorList>
            <person name="Kono N."/>
            <person name="Nakamura H."/>
            <person name="Ohtoshi R."/>
            <person name="Tomita M."/>
            <person name="Numata K."/>
            <person name="Arakawa K."/>
        </authorList>
    </citation>
    <scope>NUCLEOTIDE SEQUENCE [LARGE SCALE GENOMIC DNA]</scope>
</reference>
<dbReference type="Proteomes" id="UP000299102">
    <property type="component" value="Unassembled WGS sequence"/>
</dbReference>
<name>A0A4C1ST54_EUMVA</name>
<proteinExistence type="predicted"/>
<evidence type="ECO:0000256" key="1">
    <source>
        <dbReference type="SAM" id="MobiDB-lite"/>
    </source>
</evidence>
<organism evidence="2 3">
    <name type="scientific">Eumeta variegata</name>
    <name type="common">Bagworm moth</name>
    <name type="synonym">Eumeta japonica</name>
    <dbReference type="NCBI Taxonomy" id="151549"/>
    <lineage>
        <taxon>Eukaryota</taxon>
        <taxon>Metazoa</taxon>
        <taxon>Ecdysozoa</taxon>
        <taxon>Arthropoda</taxon>
        <taxon>Hexapoda</taxon>
        <taxon>Insecta</taxon>
        <taxon>Pterygota</taxon>
        <taxon>Neoptera</taxon>
        <taxon>Endopterygota</taxon>
        <taxon>Lepidoptera</taxon>
        <taxon>Glossata</taxon>
        <taxon>Ditrysia</taxon>
        <taxon>Tineoidea</taxon>
        <taxon>Psychidae</taxon>
        <taxon>Oiketicinae</taxon>
        <taxon>Eumeta</taxon>
    </lineage>
</organism>
<dbReference type="EMBL" id="BGZK01000013">
    <property type="protein sequence ID" value="GBP04231.1"/>
    <property type="molecule type" value="Genomic_DNA"/>
</dbReference>
<gene>
    <name evidence="2" type="ORF">EVAR_6472_1</name>
</gene>
<keyword evidence="3" id="KW-1185">Reference proteome</keyword>